<dbReference type="FunFam" id="3.75.10.10:FF:000004">
    <property type="entry name" value="N(G),N(G)-dimethylarginine dimethylaminohydrolase 1"/>
    <property type="match status" value="1"/>
</dbReference>
<dbReference type="GO" id="GO:0045429">
    <property type="term" value="P:positive regulation of nitric oxide biosynthetic process"/>
    <property type="evidence" value="ECO:0007669"/>
    <property type="project" value="TreeGrafter"/>
</dbReference>
<dbReference type="Proteomes" id="UP000663842">
    <property type="component" value="Unassembled WGS sequence"/>
</dbReference>
<dbReference type="EMBL" id="CAJNRE010010051">
    <property type="protein sequence ID" value="CAF2087748.1"/>
    <property type="molecule type" value="Genomic_DNA"/>
</dbReference>
<dbReference type="SUPFAM" id="SSF55909">
    <property type="entry name" value="Pentein"/>
    <property type="match status" value="1"/>
</dbReference>
<dbReference type="Proteomes" id="UP000681720">
    <property type="component" value="Unassembled WGS sequence"/>
</dbReference>
<comment type="caution">
    <text evidence="7">The sequence shown here is derived from an EMBL/GenBank/DDBJ whole genome shotgun (WGS) entry which is preliminary data.</text>
</comment>
<dbReference type="Gene3D" id="3.75.10.10">
    <property type="entry name" value="L-arginine/glycine Amidinotransferase, Chain A"/>
    <property type="match status" value="1"/>
</dbReference>
<dbReference type="PANTHER" id="PTHR12737">
    <property type="entry name" value="DIMETHYLARGININE DIMETHYLAMINOHYDROLASE"/>
    <property type="match status" value="1"/>
</dbReference>
<evidence type="ECO:0000313" key="8">
    <source>
        <dbReference type="EMBL" id="CAF2151782.1"/>
    </source>
</evidence>
<accession>A0A816SFS6</accession>
<gene>
    <name evidence="11" type="ORF">BYL167_LOCUS1204</name>
    <name evidence="4" type="ORF">CJN711_LOCUS22910</name>
    <name evidence="12" type="ORF">GIL414_LOCUS921</name>
    <name evidence="5" type="ORF">KQP761_LOCUS28652</name>
    <name evidence="7" type="ORF">MBJ925_LOCUS19794</name>
    <name evidence="9" type="ORF">OVN521_LOCUS566</name>
    <name evidence="13" type="ORF">SMN809_LOCUS3329</name>
    <name evidence="10" type="ORF">UXM345_LOCUS2128</name>
    <name evidence="8" type="ORF">WKI299_LOCUS30456</name>
    <name evidence="6" type="ORF">XDN619_LOCUS11600</name>
</gene>
<dbReference type="EMBL" id="CAJOBF010000126">
    <property type="protein sequence ID" value="CAF3753259.1"/>
    <property type="molecule type" value="Genomic_DNA"/>
</dbReference>
<dbReference type="PANTHER" id="PTHR12737:SF9">
    <property type="entry name" value="DIMETHYLARGININASE"/>
    <property type="match status" value="1"/>
</dbReference>
<proteinExistence type="inferred from homology"/>
<name>A0A816SFS6_9BILA</name>
<evidence type="ECO:0000313" key="9">
    <source>
        <dbReference type="EMBL" id="CAF3741119.1"/>
    </source>
</evidence>
<evidence type="ECO:0008006" key="16">
    <source>
        <dbReference type="Google" id="ProtNLM"/>
    </source>
</evidence>
<dbReference type="Proteomes" id="UP000663855">
    <property type="component" value="Unassembled WGS sequence"/>
</dbReference>
<dbReference type="Proteomes" id="UP000663856">
    <property type="component" value="Unassembled WGS sequence"/>
</dbReference>
<dbReference type="GO" id="GO:0016403">
    <property type="term" value="F:dimethylargininase activity"/>
    <property type="evidence" value="ECO:0007669"/>
    <property type="project" value="TreeGrafter"/>
</dbReference>
<evidence type="ECO:0000313" key="13">
    <source>
        <dbReference type="EMBL" id="CAF3839057.1"/>
    </source>
</evidence>
<evidence type="ECO:0000313" key="15">
    <source>
        <dbReference type="Proteomes" id="UP000663866"/>
    </source>
</evidence>
<evidence type="ECO:0000256" key="3">
    <source>
        <dbReference type="PIRSR" id="PIRSR633199-1"/>
    </source>
</evidence>
<dbReference type="Proteomes" id="UP000663887">
    <property type="component" value="Unassembled WGS sequence"/>
</dbReference>
<dbReference type="Proteomes" id="UP000663824">
    <property type="component" value="Unassembled WGS sequence"/>
</dbReference>
<evidence type="ECO:0000313" key="7">
    <source>
        <dbReference type="EMBL" id="CAF2087748.1"/>
    </source>
</evidence>
<dbReference type="EMBL" id="CAJOBI010000680">
    <property type="protein sequence ID" value="CAF3839057.1"/>
    <property type="molecule type" value="Genomic_DNA"/>
</dbReference>
<sequence length="286" mass="31835">MLTYPFDFHYTSAIVCRVAASLSDAALSQRDIREVINVEKARRQHQEYIITLRKLGLDVIELQADESLPEGVFVEDTAVICNGIALICRPAVSGRLKEVGIIRTILRREGLSTIDIKDPLATIDGGDVLFTGREFFVGLTKATNMAGAKAVASAFPEYPVTLLRIKKGAHLKNYVSMIAMDTMAIGQSDIAKDLLRQMEENSEYKSYKIITLRDDPAANCLWINGTVLHLPMDHRYGESIRILTSRLGSTISHGELMNSEFAKVDCVLSSRCILFNRPKEISNVDR</sequence>
<feature type="active site" description="Nucleophile" evidence="3">
    <location>
        <position position="272"/>
    </location>
</feature>
<dbReference type="GO" id="GO:0016597">
    <property type="term" value="F:amino acid binding"/>
    <property type="evidence" value="ECO:0007669"/>
    <property type="project" value="TreeGrafter"/>
</dbReference>
<evidence type="ECO:0000313" key="6">
    <source>
        <dbReference type="EMBL" id="CAF2066317.1"/>
    </source>
</evidence>
<dbReference type="EMBL" id="CAJNRG010004439">
    <property type="protein sequence ID" value="CAF2066317.1"/>
    <property type="molecule type" value="Genomic_DNA"/>
</dbReference>
<evidence type="ECO:0000256" key="1">
    <source>
        <dbReference type="ARBA" id="ARBA00008532"/>
    </source>
</evidence>
<feature type="active site" description="Proton donor" evidence="3">
    <location>
        <position position="170"/>
    </location>
</feature>
<dbReference type="EMBL" id="CAJOBG010000032">
    <property type="protein sequence ID" value="CAF3741119.1"/>
    <property type="molecule type" value="Genomic_DNA"/>
</dbReference>
<evidence type="ECO:0000313" key="10">
    <source>
        <dbReference type="EMBL" id="CAF3753259.1"/>
    </source>
</evidence>
<dbReference type="InterPro" id="IPR033199">
    <property type="entry name" value="DDAH-like"/>
</dbReference>
<dbReference type="GO" id="GO:0000052">
    <property type="term" value="P:citrulline metabolic process"/>
    <property type="evidence" value="ECO:0007669"/>
    <property type="project" value="TreeGrafter"/>
</dbReference>
<dbReference type="Proteomes" id="UP000663834">
    <property type="component" value="Unassembled WGS sequence"/>
</dbReference>
<dbReference type="Proteomes" id="UP000676336">
    <property type="component" value="Unassembled WGS sequence"/>
</dbReference>
<dbReference type="Proteomes" id="UP000681967">
    <property type="component" value="Unassembled WGS sequence"/>
</dbReference>
<dbReference type="Pfam" id="PF19420">
    <property type="entry name" value="DDAH_eukar"/>
    <property type="match status" value="1"/>
</dbReference>
<keyword evidence="2" id="KW-0378">Hydrolase</keyword>
<keyword evidence="15" id="KW-1185">Reference proteome</keyword>
<evidence type="ECO:0000313" key="11">
    <source>
        <dbReference type="EMBL" id="CAF3767375.1"/>
    </source>
</evidence>
<dbReference type="EMBL" id="CAJOBH010000171">
    <property type="protein sequence ID" value="CAF3767375.1"/>
    <property type="molecule type" value="Genomic_DNA"/>
</dbReference>
<dbReference type="EMBL" id="CAJNRF010013741">
    <property type="protein sequence ID" value="CAF2151782.1"/>
    <property type="molecule type" value="Genomic_DNA"/>
</dbReference>
<comment type="similarity">
    <text evidence="1">Belongs to the DDAH family.</text>
</comment>
<evidence type="ECO:0000313" key="12">
    <source>
        <dbReference type="EMBL" id="CAF3797947.1"/>
    </source>
</evidence>
<evidence type="ECO:0000313" key="4">
    <source>
        <dbReference type="EMBL" id="CAF1419547.1"/>
    </source>
</evidence>
<dbReference type="Proteomes" id="UP000663866">
    <property type="component" value="Unassembled WGS sequence"/>
</dbReference>
<dbReference type="EMBL" id="CAJNOW010015685">
    <property type="protein sequence ID" value="CAF1644198.1"/>
    <property type="molecule type" value="Genomic_DNA"/>
</dbReference>
<dbReference type="OrthoDB" id="10016839at2759"/>
<dbReference type="AlphaFoldDB" id="A0A816SFS6"/>
<dbReference type="EMBL" id="CAJOBJ010000135">
    <property type="protein sequence ID" value="CAF3797947.1"/>
    <property type="molecule type" value="Genomic_DNA"/>
</dbReference>
<organism evidence="7 14">
    <name type="scientific">Rotaria magnacalcarata</name>
    <dbReference type="NCBI Taxonomy" id="392030"/>
    <lineage>
        <taxon>Eukaryota</taxon>
        <taxon>Metazoa</taxon>
        <taxon>Spiralia</taxon>
        <taxon>Gnathifera</taxon>
        <taxon>Rotifera</taxon>
        <taxon>Eurotatoria</taxon>
        <taxon>Bdelloidea</taxon>
        <taxon>Philodinida</taxon>
        <taxon>Philodinidae</taxon>
        <taxon>Rotaria</taxon>
    </lineage>
</organism>
<reference evidence="7" key="1">
    <citation type="submission" date="2021-02" db="EMBL/GenBank/DDBJ databases">
        <authorList>
            <person name="Nowell W R."/>
        </authorList>
    </citation>
    <scope>NUCLEOTIDE SEQUENCE</scope>
</reference>
<protein>
    <recommendedName>
        <fullName evidence="16">Dimethylargininase</fullName>
    </recommendedName>
</protein>
<evidence type="ECO:0000313" key="14">
    <source>
        <dbReference type="Proteomes" id="UP000663824"/>
    </source>
</evidence>
<dbReference type="GO" id="GO:0006525">
    <property type="term" value="P:arginine metabolic process"/>
    <property type="evidence" value="ECO:0007669"/>
    <property type="project" value="TreeGrafter"/>
</dbReference>
<dbReference type="EMBL" id="CAJNOV010010772">
    <property type="protein sequence ID" value="CAF1419547.1"/>
    <property type="molecule type" value="Genomic_DNA"/>
</dbReference>
<evidence type="ECO:0000256" key="2">
    <source>
        <dbReference type="ARBA" id="ARBA00022801"/>
    </source>
</evidence>
<evidence type="ECO:0000313" key="5">
    <source>
        <dbReference type="EMBL" id="CAF1644198.1"/>
    </source>
</evidence>